<protein>
    <recommendedName>
        <fullName evidence="3">DUF2190 family protein</fullName>
    </recommendedName>
</protein>
<organism evidence="1 2">
    <name type="scientific">Bacillus phage vB_BpsS-36</name>
    <dbReference type="NCBI Taxonomy" id="2419622"/>
    <lineage>
        <taxon>Viruses</taxon>
        <taxon>Duplodnaviria</taxon>
        <taxon>Heunggongvirae</taxon>
        <taxon>Uroviricota</taxon>
        <taxon>Caudoviricetes</taxon>
        <taxon>Ehrlichviridae</taxon>
        <taxon>Nairobivirus</taxon>
        <taxon>Nairobivirus nv36</taxon>
    </lineage>
</organism>
<dbReference type="EMBL" id="MH884513">
    <property type="protein sequence ID" value="AYP68715.1"/>
    <property type="molecule type" value="Genomic_DNA"/>
</dbReference>
<name>A0A3G3BWN8_9CAUD</name>
<sequence length="138" mass="13917">MAQNKVEYHIQSGAFFTFKVKADETLKIGQLVELTGDRTVGVAQAGSEKAVGVVYGGTVGVDGIGEGFKGERGDVVTVVILKPFVYLTAGGNVTAGQHLKAGANGNAVAMAGEDTFTQKIGTAITGATSGGTIIAVLG</sequence>
<evidence type="ECO:0000313" key="2">
    <source>
        <dbReference type="Proteomes" id="UP000275945"/>
    </source>
</evidence>
<evidence type="ECO:0008006" key="3">
    <source>
        <dbReference type="Google" id="ProtNLM"/>
    </source>
</evidence>
<evidence type="ECO:0000313" key="1">
    <source>
        <dbReference type="EMBL" id="AYP68715.1"/>
    </source>
</evidence>
<reference evidence="1 2" key="1">
    <citation type="submission" date="2018-09" db="EMBL/GenBank/DDBJ databases">
        <title>Comparative Genomic Analysis of Eight Novel Haloalkaliphilic Bacteriophages from Lake Elmenteita, Kenya.</title>
        <authorList>
            <person name="Akhwale J.K."/>
        </authorList>
    </citation>
    <scope>NUCLEOTIDE SEQUENCE [LARGE SCALE GENOMIC DNA]</scope>
</reference>
<dbReference type="Proteomes" id="UP000275945">
    <property type="component" value="Segment"/>
</dbReference>
<keyword evidence="2" id="KW-1185">Reference proteome</keyword>
<gene>
    <name evidence="1" type="ORF">BpsS36_00009</name>
</gene>
<accession>A0A3G3BWN8</accession>
<proteinExistence type="predicted"/>